<feature type="compositionally biased region" description="Basic and acidic residues" evidence="1">
    <location>
        <begin position="1"/>
        <end position="10"/>
    </location>
</feature>
<evidence type="ECO:0000256" key="1">
    <source>
        <dbReference type="SAM" id="MobiDB-lite"/>
    </source>
</evidence>
<feature type="compositionally biased region" description="Basic residues" evidence="1">
    <location>
        <begin position="71"/>
        <end position="87"/>
    </location>
</feature>
<feature type="compositionally biased region" description="Basic and acidic residues" evidence="1">
    <location>
        <begin position="30"/>
        <end position="42"/>
    </location>
</feature>
<dbReference type="AlphaFoldDB" id="A0A8H6YSI0"/>
<evidence type="ECO:0000313" key="3">
    <source>
        <dbReference type="Proteomes" id="UP000620124"/>
    </source>
</evidence>
<keyword evidence="3" id="KW-1185">Reference proteome</keyword>
<proteinExistence type="predicted"/>
<sequence>MSHPVVHSDSDTEGQCSDAGAVHDENEDISTIKDPKRLREIIRQMQLEKNTRESTSRSHLTDVTNSLDLQKRKRKKKDNGITRKRPRVSREPRSPAPSCDAQIDSDEHSPDSDSSDDNTHAERDDDRTKIKRAGHLFVMNWGLWVKGNAHIFEEAFDPAYNEKQRFETTANKIQGQLRDIEKVLPDSYRGDKTKLGKEWVARAFMAGVSLQRGNTSTRLRKVAGASIFDCSPTDLLLSDVRRDKFREQIGWYVKEGTSGAYSCLDVPILHDGWNGEYDIATCFLNRTLMRLYVAIIRGPTAATAMLQQLRAGGRSDVVVSIQSSDNMERIHAIDHTEPGAIAGSAVLAIWALSADTCLRSRGDHTNIDYDALFDQYLEILLVGLRKKVRSILNVFSEWDRIVFPNSEFSLGSGNVRNSARNDGNQKALEAMRAEGEADGDEEG</sequence>
<reference evidence="2" key="1">
    <citation type="submission" date="2020-05" db="EMBL/GenBank/DDBJ databases">
        <title>Mycena genomes resolve the evolution of fungal bioluminescence.</title>
        <authorList>
            <person name="Tsai I.J."/>
        </authorList>
    </citation>
    <scope>NUCLEOTIDE SEQUENCE</scope>
    <source>
        <strain evidence="2">CCC161011</strain>
    </source>
</reference>
<protein>
    <submittedName>
        <fullName evidence="2">Uncharacterized protein</fullName>
    </submittedName>
</protein>
<feature type="region of interest" description="Disordered" evidence="1">
    <location>
        <begin position="413"/>
        <end position="443"/>
    </location>
</feature>
<accession>A0A8H6YSI0</accession>
<dbReference type="OrthoDB" id="3248009at2759"/>
<feature type="compositionally biased region" description="Basic and acidic residues" evidence="1">
    <location>
        <begin position="49"/>
        <end position="60"/>
    </location>
</feature>
<organism evidence="2 3">
    <name type="scientific">Mycena venus</name>
    <dbReference type="NCBI Taxonomy" id="2733690"/>
    <lineage>
        <taxon>Eukaryota</taxon>
        <taxon>Fungi</taxon>
        <taxon>Dikarya</taxon>
        <taxon>Basidiomycota</taxon>
        <taxon>Agaricomycotina</taxon>
        <taxon>Agaricomycetes</taxon>
        <taxon>Agaricomycetidae</taxon>
        <taxon>Agaricales</taxon>
        <taxon>Marasmiineae</taxon>
        <taxon>Mycenaceae</taxon>
        <taxon>Mycena</taxon>
    </lineage>
</organism>
<dbReference type="Pfam" id="PF20414">
    <property type="entry name" value="DUF6698"/>
    <property type="match status" value="1"/>
</dbReference>
<evidence type="ECO:0000313" key="2">
    <source>
        <dbReference type="EMBL" id="KAF7363125.1"/>
    </source>
</evidence>
<gene>
    <name evidence="2" type="ORF">MVEN_00665000</name>
</gene>
<dbReference type="EMBL" id="JACAZI010000004">
    <property type="protein sequence ID" value="KAF7363125.1"/>
    <property type="molecule type" value="Genomic_DNA"/>
</dbReference>
<dbReference type="InterPro" id="IPR046521">
    <property type="entry name" value="DUF6698"/>
</dbReference>
<feature type="compositionally biased region" description="Polar residues" evidence="1">
    <location>
        <begin position="413"/>
        <end position="424"/>
    </location>
</feature>
<dbReference type="Proteomes" id="UP000620124">
    <property type="component" value="Unassembled WGS sequence"/>
</dbReference>
<feature type="region of interest" description="Disordered" evidence="1">
    <location>
        <begin position="1"/>
        <end position="126"/>
    </location>
</feature>
<name>A0A8H6YSI0_9AGAR</name>
<feature type="compositionally biased region" description="Basic and acidic residues" evidence="1">
    <location>
        <begin position="105"/>
        <end position="126"/>
    </location>
</feature>
<comment type="caution">
    <text evidence="2">The sequence shown here is derived from an EMBL/GenBank/DDBJ whole genome shotgun (WGS) entry which is preliminary data.</text>
</comment>